<dbReference type="InterPro" id="IPR024654">
    <property type="entry name" value="Calcineurin-like_PHP_lpxH"/>
</dbReference>
<protein>
    <recommendedName>
        <fullName evidence="1">Calcineurin-like phosphoesterase domain-containing protein</fullName>
    </recommendedName>
</protein>
<organism evidence="2">
    <name type="scientific">marine sediment metagenome</name>
    <dbReference type="NCBI Taxonomy" id="412755"/>
    <lineage>
        <taxon>unclassified sequences</taxon>
        <taxon>metagenomes</taxon>
        <taxon>ecological metagenomes</taxon>
    </lineage>
</organism>
<name>A0A0F9CVH3_9ZZZZ</name>
<evidence type="ECO:0000259" key="1">
    <source>
        <dbReference type="Pfam" id="PF12850"/>
    </source>
</evidence>
<dbReference type="SUPFAM" id="SSF56300">
    <property type="entry name" value="Metallo-dependent phosphatases"/>
    <property type="match status" value="1"/>
</dbReference>
<dbReference type="Pfam" id="PF12850">
    <property type="entry name" value="Metallophos_2"/>
    <property type="match status" value="1"/>
</dbReference>
<comment type="caution">
    <text evidence="2">The sequence shown here is derived from an EMBL/GenBank/DDBJ whole genome shotgun (WGS) entry which is preliminary data.</text>
</comment>
<dbReference type="InterPro" id="IPR029052">
    <property type="entry name" value="Metallo-depent_PP-like"/>
</dbReference>
<sequence>MSKILIVGDTHITEKSISEINTIFEKDVFPIKADIIIQLGDFYEKNTPSPAELEFGTELIAKLKKRYKRVVVLSGTGRHDWKNQVSIVSYLKYLKVETPGITYTLEMDNKKIFFAHWMLKQSKLEYGSSRYGIKDLKEYDFVFLGHQHSPQVLLKDKIFHLGSVRWQNFNEASDPYKQIAILENGVLT</sequence>
<accession>A0A0F9CVH3</accession>
<gene>
    <name evidence="2" type="ORF">LCGC14_2621680</name>
</gene>
<dbReference type="Gene3D" id="3.60.21.10">
    <property type="match status" value="2"/>
</dbReference>
<reference evidence="2" key="1">
    <citation type="journal article" date="2015" name="Nature">
        <title>Complex archaea that bridge the gap between prokaryotes and eukaryotes.</title>
        <authorList>
            <person name="Spang A."/>
            <person name="Saw J.H."/>
            <person name="Jorgensen S.L."/>
            <person name="Zaremba-Niedzwiedzka K."/>
            <person name="Martijn J."/>
            <person name="Lind A.E."/>
            <person name="van Eijk R."/>
            <person name="Schleper C."/>
            <person name="Guy L."/>
            <person name="Ettema T.J."/>
        </authorList>
    </citation>
    <scope>NUCLEOTIDE SEQUENCE</scope>
</reference>
<evidence type="ECO:0000313" key="2">
    <source>
        <dbReference type="EMBL" id="KKL03883.1"/>
    </source>
</evidence>
<dbReference type="EMBL" id="LAZR01044750">
    <property type="protein sequence ID" value="KKL03883.1"/>
    <property type="molecule type" value="Genomic_DNA"/>
</dbReference>
<feature type="non-terminal residue" evidence="2">
    <location>
        <position position="188"/>
    </location>
</feature>
<feature type="domain" description="Calcineurin-like phosphoesterase" evidence="1">
    <location>
        <begin position="3"/>
        <end position="166"/>
    </location>
</feature>
<dbReference type="AlphaFoldDB" id="A0A0F9CVH3"/>
<proteinExistence type="predicted"/>